<feature type="region of interest" description="Disordered" evidence="3">
    <location>
        <begin position="334"/>
        <end position="358"/>
    </location>
</feature>
<reference evidence="6" key="1">
    <citation type="submission" date="2019-04" db="EMBL/GenBank/DDBJ databases">
        <authorList>
            <person name="Melise S."/>
            <person name="Noan J."/>
            <person name="Okalmin O."/>
        </authorList>
    </citation>
    <scope>NUCLEOTIDE SEQUENCE</scope>
    <source>
        <strain evidence="6">FN9</strain>
    </source>
</reference>
<dbReference type="AlphaFoldDB" id="A0A4E9DUX7"/>
<feature type="compositionally biased region" description="Basic and acidic residues" evidence="3">
    <location>
        <begin position="490"/>
        <end position="528"/>
    </location>
</feature>
<protein>
    <recommendedName>
        <fullName evidence="4">FAM192A/Fyv6 N-terminal domain-containing protein</fullName>
    </recommendedName>
</protein>
<dbReference type="PANTHER" id="PTHR13495">
    <property type="entry name" value="NEFA-INTERACTING NUCLEAR PROTEIN NIP30"/>
    <property type="match status" value="1"/>
</dbReference>
<name>A0A4E9DUX7_GIBZA</name>
<evidence type="ECO:0000256" key="2">
    <source>
        <dbReference type="ARBA" id="ARBA00023242"/>
    </source>
</evidence>
<dbReference type="InterPro" id="IPR013922">
    <property type="entry name" value="Cyclin_PHO80-like"/>
</dbReference>
<dbReference type="Pfam" id="PF08613">
    <property type="entry name" value="Cyclin"/>
    <property type="match status" value="1"/>
</dbReference>
<organism evidence="6">
    <name type="scientific">Gibberella zeae</name>
    <name type="common">Wheat head blight fungus</name>
    <name type="synonym">Fusarium graminearum</name>
    <dbReference type="NCBI Taxonomy" id="5518"/>
    <lineage>
        <taxon>Eukaryota</taxon>
        <taxon>Fungi</taxon>
        <taxon>Dikarya</taxon>
        <taxon>Ascomycota</taxon>
        <taxon>Pezizomycotina</taxon>
        <taxon>Sordariomycetes</taxon>
        <taxon>Hypocreomycetidae</taxon>
        <taxon>Hypocreales</taxon>
        <taxon>Nectriaceae</taxon>
        <taxon>Fusarium</taxon>
    </lineage>
</organism>
<gene>
    <name evidence="6" type="ORF">FUG_LOCUS257688</name>
    <name evidence="5" type="ORF">MDCFG202_LOCUS579557</name>
</gene>
<accession>A0A4E9DUX7</accession>
<dbReference type="GO" id="GO:0019901">
    <property type="term" value="F:protein kinase binding"/>
    <property type="evidence" value="ECO:0007669"/>
    <property type="project" value="InterPro"/>
</dbReference>
<reference evidence="5" key="2">
    <citation type="submission" date="2021-03" db="EMBL/GenBank/DDBJ databases">
        <authorList>
            <person name="Alouane T."/>
            <person name="Langin T."/>
            <person name="Bonhomme L."/>
        </authorList>
    </citation>
    <scope>NUCLEOTIDE SEQUENCE</scope>
    <source>
        <strain evidence="5">MDC_Fg202</strain>
    </source>
</reference>
<evidence type="ECO:0000256" key="3">
    <source>
        <dbReference type="SAM" id="MobiDB-lite"/>
    </source>
</evidence>
<feature type="region of interest" description="Disordered" evidence="3">
    <location>
        <begin position="437"/>
        <end position="556"/>
    </location>
</feature>
<dbReference type="Gene3D" id="1.10.472.10">
    <property type="entry name" value="Cyclin-like"/>
    <property type="match status" value="1"/>
</dbReference>
<comment type="subcellular location">
    <subcellularLocation>
        <location evidence="1">Nucleus</location>
    </subcellularLocation>
</comment>
<dbReference type="InterPro" id="IPR039845">
    <property type="entry name" value="FAM192A"/>
</dbReference>
<proteinExistence type="predicted"/>
<dbReference type="InterPro" id="IPR019331">
    <property type="entry name" value="FAM192A/Fyv6_N"/>
</dbReference>
<dbReference type="Proteomes" id="UP000746612">
    <property type="component" value="Unassembled WGS sequence"/>
</dbReference>
<sequence>MPGGVCAVLDYEVDMMSEYVAEMATRVVTPEAAVTSPFRKFVSQILTSTRLPSTTILLGMNYLAKRINTLKGQGPYKASEGQVWRYLTVSLLLGSKFLDDNTFQNRSWSEVSGIAVSELNSLEFEWVESMGWRLYVNLDMSKDYQAWLENWRDWQDMKKRQVAQASRERLASVVPAIDTDVARYSGHRQSPQSRYLQEQVAEYERYQAMKSQQQSYRPRESGWGHTSWGAPLTPPDSGYGTPDYAMSATSSNDRYNEWFSQAAAQYANRYPQPPAHSTFYPNSRHNSYSGHYHYSQNMWEHGLAECSCTGCVDPMKQQVPYFVPHGYSQPVMGKIGSSGEISTETKGAEPNAPQQPLHSSTKLKEWEVVQEQLEAERKRREEQRIKLATGEGEKSLYDVLQANKAAKQAEFEEQSKLRNQFRALDDDEIEFLDEVRAKKRAEEERVKQETEEGLKAFRERQKGDTVQDGPADAQEGGETWEIGRKRKRNKEKEVKGLRRKVSTAEETDKQDLKPPEITEQDGEKEVKPKTATQTASKPPEKKASGLVSYGSDSDDD</sequence>
<evidence type="ECO:0000256" key="1">
    <source>
        <dbReference type="ARBA" id="ARBA00004123"/>
    </source>
</evidence>
<evidence type="ECO:0000259" key="4">
    <source>
        <dbReference type="Pfam" id="PF10187"/>
    </source>
</evidence>
<dbReference type="CDD" id="cd20557">
    <property type="entry name" value="CYCLIN_ScPCL1-like"/>
    <property type="match status" value="1"/>
</dbReference>
<evidence type="ECO:0000313" key="5">
    <source>
        <dbReference type="EMBL" id="CAG2009363.1"/>
    </source>
</evidence>
<dbReference type="Pfam" id="PF10187">
    <property type="entry name" value="FAM192A_Fyv6_N"/>
    <property type="match status" value="1"/>
</dbReference>
<dbReference type="GO" id="GO:0005634">
    <property type="term" value="C:nucleus"/>
    <property type="evidence" value="ECO:0007669"/>
    <property type="project" value="UniProtKB-SubCell"/>
</dbReference>
<keyword evidence="2" id="KW-0539">Nucleus</keyword>
<evidence type="ECO:0000313" key="6">
    <source>
        <dbReference type="EMBL" id="VIO57572.1"/>
    </source>
</evidence>
<feature type="domain" description="FAM192A/Fyv6 N-terminal" evidence="4">
    <location>
        <begin position="361"/>
        <end position="458"/>
    </location>
</feature>
<dbReference type="EMBL" id="CAAKMV010000130">
    <property type="protein sequence ID" value="VIO57572.1"/>
    <property type="molecule type" value="Genomic_DNA"/>
</dbReference>
<feature type="compositionally biased region" description="Basic and acidic residues" evidence="3">
    <location>
        <begin position="437"/>
        <end position="465"/>
    </location>
</feature>
<dbReference type="EMBL" id="CAJPIJ010000191">
    <property type="protein sequence ID" value="CAG2009363.1"/>
    <property type="molecule type" value="Genomic_DNA"/>
</dbReference>
<dbReference type="PANTHER" id="PTHR13495:SF0">
    <property type="entry name" value="PSME3-INTERACTING PROTEIN"/>
    <property type="match status" value="1"/>
</dbReference>